<reference evidence="8 9" key="1">
    <citation type="submission" date="2014-03" db="EMBL/GenBank/DDBJ databases">
        <title>Genome of Paenirhodobacter enshiensis DW2-9.</title>
        <authorList>
            <person name="Wang D."/>
            <person name="Wang G."/>
        </authorList>
    </citation>
    <scope>NUCLEOTIDE SEQUENCE [LARGE SCALE GENOMIC DNA]</scope>
    <source>
        <strain evidence="8 9">DW2-9</strain>
    </source>
</reference>
<feature type="transmembrane region" description="Helical" evidence="7">
    <location>
        <begin position="157"/>
        <end position="181"/>
    </location>
</feature>
<organism evidence="8 9">
    <name type="scientific">Paenirhodobacter enshiensis</name>
    <dbReference type="NCBI Taxonomy" id="1105367"/>
    <lineage>
        <taxon>Bacteria</taxon>
        <taxon>Pseudomonadati</taxon>
        <taxon>Pseudomonadota</taxon>
        <taxon>Alphaproteobacteria</taxon>
        <taxon>Rhodobacterales</taxon>
        <taxon>Rhodobacter group</taxon>
        <taxon>Paenirhodobacter</taxon>
    </lineage>
</organism>
<feature type="transmembrane region" description="Helical" evidence="7">
    <location>
        <begin position="96"/>
        <end position="118"/>
    </location>
</feature>
<dbReference type="EMBL" id="JFZB01000016">
    <property type="protein sequence ID" value="KFI26126.1"/>
    <property type="molecule type" value="Genomic_DNA"/>
</dbReference>
<evidence type="ECO:0000256" key="4">
    <source>
        <dbReference type="ARBA" id="ARBA00022692"/>
    </source>
</evidence>
<evidence type="ECO:0000256" key="1">
    <source>
        <dbReference type="ARBA" id="ARBA00004141"/>
    </source>
</evidence>
<keyword evidence="9" id="KW-1185">Reference proteome</keyword>
<dbReference type="OrthoDB" id="9810457at2"/>
<dbReference type="PANTHER" id="PTHR36838">
    <property type="entry name" value="AUXIN EFFLUX CARRIER FAMILY PROTEIN"/>
    <property type="match status" value="1"/>
</dbReference>
<comment type="subcellular location">
    <subcellularLocation>
        <location evidence="1">Membrane</location>
        <topology evidence="1">Multi-pass membrane protein</topology>
    </subcellularLocation>
</comment>
<keyword evidence="4 7" id="KW-0812">Transmembrane</keyword>
<evidence type="ECO:0000313" key="9">
    <source>
        <dbReference type="Proteomes" id="UP000028824"/>
    </source>
</evidence>
<feature type="transmembrane region" description="Helical" evidence="7">
    <location>
        <begin position="291"/>
        <end position="314"/>
    </location>
</feature>
<feature type="transmembrane region" description="Helical" evidence="7">
    <location>
        <begin position="34"/>
        <end position="53"/>
    </location>
</feature>
<feature type="transmembrane region" description="Helical" evidence="7">
    <location>
        <begin position="6"/>
        <end position="22"/>
    </location>
</feature>
<keyword evidence="3" id="KW-1003">Cell membrane</keyword>
<name>A0A086XVS6_9RHOB</name>
<feature type="transmembrane region" description="Helical" evidence="7">
    <location>
        <begin position="256"/>
        <end position="279"/>
    </location>
</feature>
<dbReference type="Proteomes" id="UP000028824">
    <property type="component" value="Unassembled WGS sequence"/>
</dbReference>
<sequence length="319" mass="33367">MLAVLNITFPIFALIALGHVMTRRGWFVPQEMSTLGHFTINVALPALIFNAMVSRPLAEVVNPGYLLTYALATVLTMALAGLALKIAGFRARRCTVGMLGVCCSNSGYMGYPILMLAYPDLAGTVLTMQVVIENFLSIPLGLMAVESTTPRVRAEPLRLLVQILGGVLRRPMVQAVILGLIVNLSGIHLPQAVGHMVSILAVSTSAVALFYIGGTLVGVPHERGDGLFVGLVVTVKLIAMPLIAFGLSAALPHLGVPAVATVLAVPLLISAAMPTMGIFPILAQDYGEGGVAAVTLLVATVVSFFTISALLALVHSPAL</sequence>
<dbReference type="AlphaFoldDB" id="A0A086XVS6"/>
<evidence type="ECO:0000256" key="2">
    <source>
        <dbReference type="ARBA" id="ARBA00022448"/>
    </source>
</evidence>
<dbReference type="GO" id="GO:0055085">
    <property type="term" value="P:transmembrane transport"/>
    <property type="evidence" value="ECO:0007669"/>
    <property type="project" value="InterPro"/>
</dbReference>
<dbReference type="eggNOG" id="COG0679">
    <property type="taxonomic scope" value="Bacteria"/>
</dbReference>
<proteinExistence type="predicted"/>
<dbReference type="PANTHER" id="PTHR36838:SF3">
    <property type="entry name" value="TRANSPORTER AUXIN EFFLUX CARRIER EC FAMILY"/>
    <property type="match status" value="1"/>
</dbReference>
<feature type="transmembrane region" description="Helical" evidence="7">
    <location>
        <begin position="226"/>
        <end position="250"/>
    </location>
</feature>
<dbReference type="STRING" id="1105367.CG50_02145"/>
<evidence type="ECO:0000313" key="8">
    <source>
        <dbReference type="EMBL" id="KFI26126.1"/>
    </source>
</evidence>
<gene>
    <name evidence="8" type="ORF">CG50_02145</name>
</gene>
<dbReference type="GO" id="GO:0016020">
    <property type="term" value="C:membrane"/>
    <property type="evidence" value="ECO:0007669"/>
    <property type="project" value="UniProtKB-SubCell"/>
</dbReference>
<feature type="transmembrane region" description="Helical" evidence="7">
    <location>
        <begin position="65"/>
        <end position="84"/>
    </location>
</feature>
<feature type="transmembrane region" description="Helical" evidence="7">
    <location>
        <begin position="124"/>
        <end position="145"/>
    </location>
</feature>
<dbReference type="InterPro" id="IPR004776">
    <property type="entry name" value="Mem_transp_PIN-like"/>
</dbReference>
<keyword evidence="5 7" id="KW-1133">Transmembrane helix</keyword>
<evidence type="ECO:0008006" key="10">
    <source>
        <dbReference type="Google" id="ProtNLM"/>
    </source>
</evidence>
<accession>A0A086XVS6</accession>
<evidence type="ECO:0000256" key="7">
    <source>
        <dbReference type="SAM" id="Phobius"/>
    </source>
</evidence>
<protein>
    <recommendedName>
        <fullName evidence="10">Transporter</fullName>
    </recommendedName>
</protein>
<keyword evidence="2" id="KW-0813">Transport</keyword>
<evidence type="ECO:0000256" key="6">
    <source>
        <dbReference type="ARBA" id="ARBA00023136"/>
    </source>
</evidence>
<evidence type="ECO:0000256" key="3">
    <source>
        <dbReference type="ARBA" id="ARBA00022475"/>
    </source>
</evidence>
<comment type="caution">
    <text evidence="8">The sequence shown here is derived from an EMBL/GenBank/DDBJ whole genome shotgun (WGS) entry which is preliminary data.</text>
</comment>
<dbReference type="Pfam" id="PF03547">
    <property type="entry name" value="Mem_trans"/>
    <property type="match status" value="1"/>
</dbReference>
<dbReference type="RefSeq" id="WP_036637574.1">
    <property type="nucleotide sequence ID" value="NZ_JFZB01000016.1"/>
</dbReference>
<keyword evidence="6 7" id="KW-0472">Membrane</keyword>
<feature type="transmembrane region" description="Helical" evidence="7">
    <location>
        <begin position="193"/>
        <end position="214"/>
    </location>
</feature>
<evidence type="ECO:0000256" key="5">
    <source>
        <dbReference type="ARBA" id="ARBA00022989"/>
    </source>
</evidence>